<proteinExistence type="predicted"/>
<protein>
    <submittedName>
        <fullName evidence="2">Putative membrane protein</fullName>
    </submittedName>
</protein>
<dbReference type="Proteomes" id="UP000264693">
    <property type="component" value="Chromosome"/>
</dbReference>
<reference evidence="3" key="2">
    <citation type="submission" date="2017-09" db="EMBL/GenBank/DDBJ databases">
        <authorList>
            <person name="Perez-Cataluna A."/>
            <person name="Figueras M.J."/>
            <person name="Salas-Masso N."/>
        </authorList>
    </citation>
    <scope>NUCLEOTIDE SEQUENCE</scope>
    <source>
        <strain evidence="3">CECT 7727</strain>
    </source>
</reference>
<sequence length="163" mass="19743">MSEAVLQKKGFLYNFDKYTSKNGTDWYLALTWIFILEIISSIIEFYYLPTAREYVIHIQKGILKELLIAGFVSFFVWHFVYSVIQMRRQQFLFLVMYFLLGIYFYLTDDVTFNLLFHNIINPFELEFNKFGLYTIVQIVIKLVMLYLIVRFFQSIKNRKKDKQ</sequence>
<dbReference type="RefSeq" id="WP_099310750.1">
    <property type="nucleotide sequence ID" value="NZ_CP032101.1"/>
</dbReference>
<dbReference type="AlphaFoldDB" id="A0A347TI61"/>
<accession>A0A347TI61</accession>
<feature type="transmembrane region" description="Helical" evidence="1">
    <location>
        <begin position="26"/>
        <end position="46"/>
    </location>
</feature>
<evidence type="ECO:0000256" key="1">
    <source>
        <dbReference type="SAM" id="Phobius"/>
    </source>
</evidence>
<dbReference type="EMBL" id="NXAO01000022">
    <property type="protein sequence ID" value="PHO15678.1"/>
    <property type="molecule type" value="Genomic_DNA"/>
</dbReference>
<organism evidence="2 5">
    <name type="scientific">Malaciobacter marinus</name>
    <dbReference type="NCBI Taxonomy" id="505249"/>
    <lineage>
        <taxon>Bacteria</taxon>
        <taxon>Pseudomonadati</taxon>
        <taxon>Campylobacterota</taxon>
        <taxon>Epsilonproteobacteria</taxon>
        <taxon>Campylobacterales</taxon>
        <taxon>Arcobacteraceae</taxon>
        <taxon>Malaciobacter</taxon>
    </lineage>
</organism>
<keyword evidence="1" id="KW-0472">Membrane</keyword>
<gene>
    <name evidence="2" type="ORF">AMRN_0521</name>
    <name evidence="3" type="ORF">CPH92_05555</name>
</gene>
<keyword evidence="1" id="KW-1133">Transmembrane helix</keyword>
<keyword evidence="1" id="KW-0812">Transmembrane</keyword>
<evidence type="ECO:0000313" key="2">
    <source>
        <dbReference type="EMBL" id="AXX86289.1"/>
    </source>
</evidence>
<feature type="transmembrane region" description="Helical" evidence="1">
    <location>
        <begin position="130"/>
        <end position="152"/>
    </location>
</feature>
<feature type="transmembrane region" description="Helical" evidence="1">
    <location>
        <begin position="91"/>
        <end position="106"/>
    </location>
</feature>
<dbReference type="KEGG" id="amar:AMRN_0521"/>
<evidence type="ECO:0000313" key="3">
    <source>
        <dbReference type="EMBL" id="PHO15678.1"/>
    </source>
</evidence>
<dbReference type="EMBL" id="CP032101">
    <property type="protein sequence ID" value="AXX86289.1"/>
    <property type="molecule type" value="Genomic_DNA"/>
</dbReference>
<feature type="transmembrane region" description="Helical" evidence="1">
    <location>
        <begin position="66"/>
        <end position="84"/>
    </location>
</feature>
<name>A0A347TI61_9BACT</name>
<dbReference type="Proteomes" id="UP000224740">
    <property type="component" value="Unassembled WGS sequence"/>
</dbReference>
<keyword evidence="4" id="KW-1185">Reference proteome</keyword>
<evidence type="ECO:0000313" key="5">
    <source>
        <dbReference type="Proteomes" id="UP000264693"/>
    </source>
</evidence>
<evidence type="ECO:0000313" key="4">
    <source>
        <dbReference type="Proteomes" id="UP000224740"/>
    </source>
</evidence>
<reference evidence="4" key="1">
    <citation type="submission" date="2017-09" db="EMBL/GenBank/DDBJ databases">
        <title>Arcobacter canalis sp. nov., a new species isolated from a water canal contaminated with urban sewage.</title>
        <authorList>
            <person name="Perez-Cataluna A."/>
            <person name="Salas-Masso N."/>
            <person name="Figueras M.J."/>
        </authorList>
    </citation>
    <scope>NUCLEOTIDE SEQUENCE [LARGE SCALE GENOMIC DNA]</scope>
    <source>
        <strain evidence="4">CECT 7727</strain>
    </source>
</reference>
<reference evidence="2 5" key="3">
    <citation type="submission" date="2018-08" db="EMBL/GenBank/DDBJ databases">
        <title>Complete genome of the Arcobacter marinus type strain JCM 15502.</title>
        <authorList>
            <person name="Miller W.G."/>
            <person name="Yee E."/>
            <person name="Huynh S."/>
            <person name="Parker C.T."/>
        </authorList>
    </citation>
    <scope>NUCLEOTIDE SEQUENCE [LARGE SCALE GENOMIC DNA]</scope>
    <source>
        <strain evidence="2 5">JCM 15502</strain>
    </source>
</reference>